<feature type="compositionally biased region" description="Polar residues" evidence="5">
    <location>
        <begin position="91"/>
        <end position="114"/>
    </location>
</feature>
<name>A0A316VH32_9BASI</name>
<feature type="compositionally biased region" description="Polar residues" evidence="5">
    <location>
        <begin position="309"/>
        <end position="319"/>
    </location>
</feature>
<feature type="compositionally biased region" description="Low complexity" evidence="5">
    <location>
        <begin position="65"/>
        <end position="74"/>
    </location>
</feature>
<sequence>MSRIPALREATDSSDQQSSSSQKHSTEQSTTEQFPSEVDNLNSQSNSTRPSTGNTGITTGVEGINSSSNRSSTTANQEVARPDEREDRDIASQSATSSSERNNIPSTEPSQSFYPSADHLSRGAYSGSQYGGGSLPNETQQASTGQQITSEGYIPQAAYQRRLNQQKSTSRPTTSRRHSLSGMSRVRNGRKYRLVVVQHPERARMCGFGDKDRRPLSPSLIVKLIVTDAETGKEVSPWELNSSLFFLAADLCHPDDLMLAPRNLLVHQHATSVPTSSVASSAYGAGDQRRLSNPGTIPMTSIRAPGSSYDGQQSFASQEAQPTSATTSPSLPATTRNPPPPPSKTAAHSSGMDPAIQYPFHAAAAAAAAQRSNLNSGEGSSTGGANQLSGQQGLTTVTMEHYTRNLVGAAVTSANVLRDEEDQFCIFFVLQDLSVRTEGVYRIRLIFTDLAQQDGDTAEGVSDALAEAYTDTFTVYSPRRFPGMLEPTELSKKLASQGVKIAVRSDKKKRQRGAEQAGLSWPSDIRGVAGPGTSGSGGGGSNEGGDGEGDEGDDEDD</sequence>
<dbReference type="AlphaFoldDB" id="A0A316VH32"/>
<evidence type="ECO:0000256" key="5">
    <source>
        <dbReference type="SAM" id="MobiDB-lite"/>
    </source>
</evidence>
<feature type="compositionally biased region" description="Polar residues" evidence="5">
    <location>
        <begin position="136"/>
        <end position="147"/>
    </location>
</feature>
<dbReference type="GO" id="GO:0005634">
    <property type="term" value="C:nucleus"/>
    <property type="evidence" value="ECO:0007669"/>
    <property type="project" value="UniProtKB-SubCell"/>
</dbReference>
<dbReference type="GeneID" id="37022673"/>
<feature type="region of interest" description="Disordered" evidence="5">
    <location>
        <begin position="1"/>
        <end position="147"/>
    </location>
</feature>
<dbReference type="InterPro" id="IPR037525">
    <property type="entry name" value="Velvet_dom"/>
</dbReference>
<dbReference type="EMBL" id="KZ819603">
    <property type="protein sequence ID" value="PWN35643.1"/>
    <property type="molecule type" value="Genomic_DNA"/>
</dbReference>
<feature type="compositionally biased region" description="Gly residues" evidence="5">
    <location>
        <begin position="529"/>
        <end position="544"/>
    </location>
</feature>
<comment type="subcellular location">
    <subcellularLocation>
        <location evidence="1">Nucleus</location>
    </subcellularLocation>
</comment>
<gene>
    <name evidence="7" type="ORF">FA14DRAFT_179008</name>
</gene>
<dbReference type="InParanoid" id="A0A316VH32"/>
<keyword evidence="4" id="KW-0539">Nucleus</keyword>
<keyword evidence="2" id="KW-0805">Transcription regulation</keyword>
<evidence type="ECO:0000313" key="7">
    <source>
        <dbReference type="EMBL" id="PWN35643.1"/>
    </source>
</evidence>
<accession>A0A316VH32</accession>
<feature type="compositionally biased region" description="Basic and acidic residues" evidence="5">
    <location>
        <begin position="80"/>
        <end position="90"/>
    </location>
</feature>
<dbReference type="Pfam" id="PF11754">
    <property type="entry name" value="Velvet"/>
    <property type="match status" value="1"/>
</dbReference>
<dbReference type="InterPro" id="IPR021740">
    <property type="entry name" value="Velvet"/>
</dbReference>
<feature type="compositionally biased region" description="Acidic residues" evidence="5">
    <location>
        <begin position="545"/>
        <end position="557"/>
    </location>
</feature>
<feature type="compositionally biased region" description="Low complexity" evidence="5">
    <location>
        <begin position="320"/>
        <end position="336"/>
    </location>
</feature>
<dbReference type="RefSeq" id="XP_025355945.1">
    <property type="nucleotide sequence ID" value="XM_025500892.1"/>
</dbReference>
<evidence type="ECO:0000259" key="6">
    <source>
        <dbReference type="PROSITE" id="PS51821"/>
    </source>
</evidence>
<evidence type="ECO:0000313" key="8">
    <source>
        <dbReference type="Proteomes" id="UP000245771"/>
    </source>
</evidence>
<evidence type="ECO:0000256" key="2">
    <source>
        <dbReference type="ARBA" id="ARBA00023015"/>
    </source>
</evidence>
<reference evidence="7 8" key="1">
    <citation type="journal article" date="2018" name="Mol. Biol. Evol.">
        <title>Broad Genomic Sampling Reveals a Smut Pathogenic Ancestry of the Fungal Clade Ustilaginomycotina.</title>
        <authorList>
            <person name="Kijpornyongpan T."/>
            <person name="Mondo S.J."/>
            <person name="Barry K."/>
            <person name="Sandor L."/>
            <person name="Lee J."/>
            <person name="Lipzen A."/>
            <person name="Pangilinan J."/>
            <person name="LaButti K."/>
            <person name="Hainaut M."/>
            <person name="Henrissat B."/>
            <person name="Grigoriev I.V."/>
            <person name="Spatafora J.W."/>
            <person name="Aime M.C."/>
        </authorList>
    </citation>
    <scope>NUCLEOTIDE SEQUENCE [LARGE SCALE GENOMIC DNA]</scope>
    <source>
        <strain evidence="7 8">MCA 3882</strain>
    </source>
</reference>
<feature type="compositionally biased region" description="Polar residues" evidence="5">
    <location>
        <begin position="39"/>
        <end position="58"/>
    </location>
</feature>
<feature type="region of interest" description="Disordered" evidence="5">
    <location>
        <begin position="275"/>
        <end position="353"/>
    </location>
</feature>
<feature type="compositionally biased region" description="Polar residues" evidence="5">
    <location>
        <begin position="370"/>
        <end position="389"/>
    </location>
</feature>
<dbReference type="Proteomes" id="UP000245771">
    <property type="component" value="Unassembled WGS sequence"/>
</dbReference>
<dbReference type="OrthoDB" id="1746739at2759"/>
<dbReference type="STRING" id="1280837.A0A316VH32"/>
<proteinExistence type="predicted"/>
<feature type="region of interest" description="Disordered" evidence="5">
    <location>
        <begin position="161"/>
        <end position="185"/>
    </location>
</feature>
<dbReference type="InterPro" id="IPR038491">
    <property type="entry name" value="Velvet_dom_sf"/>
</dbReference>
<dbReference type="PROSITE" id="PS51821">
    <property type="entry name" value="VELVET"/>
    <property type="match status" value="1"/>
</dbReference>
<feature type="domain" description="Velvet" evidence="6">
    <location>
        <begin position="186"/>
        <end position="504"/>
    </location>
</feature>
<protein>
    <recommendedName>
        <fullName evidence="6">Velvet domain-containing protein</fullName>
    </recommendedName>
</protein>
<feature type="region of interest" description="Disordered" evidence="5">
    <location>
        <begin position="502"/>
        <end position="557"/>
    </location>
</feature>
<dbReference type="PANTHER" id="PTHR33572:SF3">
    <property type="entry name" value="VELVET COMPLEX SUBUNIT B"/>
    <property type="match status" value="1"/>
</dbReference>
<evidence type="ECO:0000256" key="1">
    <source>
        <dbReference type="ARBA" id="ARBA00004123"/>
    </source>
</evidence>
<evidence type="ECO:0000256" key="3">
    <source>
        <dbReference type="ARBA" id="ARBA00023163"/>
    </source>
</evidence>
<organism evidence="7 8">
    <name type="scientific">Meira miltonrushii</name>
    <dbReference type="NCBI Taxonomy" id="1280837"/>
    <lineage>
        <taxon>Eukaryota</taxon>
        <taxon>Fungi</taxon>
        <taxon>Dikarya</taxon>
        <taxon>Basidiomycota</taxon>
        <taxon>Ustilaginomycotina</taxon>
        <taxon>Exobasidiomycetes</taxon>
        <taxon>Exobasidiales</taxon>
        <taxon>Brachybasidiaceae</taxon>
        <taxon>Meira</taxon>
    </lineage>
</organism>
<keyword evidence="3" id="KW-0804">Transcription</keyword>
<evidence type="ECO:0000256" key="4">
    <source>
        <dbReference type="ARBA" id="ARBA00023242"/>
    </source>
</evidence>
<keyword evidence="8" id="KW-1185">Reference proteome</keyword>
<feature type="region of interest" description="Disordered" evidence="5">
    <location>
        <begin position="369"/>
        <end position="389"/>
    </location>
</feature>
<dbReference type="Gene3D" id="2.60.40.3960">
    <property type="entry name" value="Velvet domain"/>
    <property type="match status" value="2"/>
</dbReference>
<dbReference type="PANTHER" id="PTHR33572">
    <property type="entry name" value="SPORE DEVELOPMENT REGULATOR VOSA"/>
    <property type="match status" value="1"/>
</dbReference>
<feature type="compositionally biased region" description="Low complexity" evidence="5">
    <location>
        <begin position="13"/>
        <end position="33"/>
    </location>
</feature>